<gene>
    <name evidence="7" type="ORF">ABIE13_002738</name>
</gene>
<dbReference type="InterPro" id="IPR036909">
    <property type="entry name" value="Cyt_c-like_dom_sf"/>
</dbReference>
<keyword evidence="1 4" id="KW-0349">Heme</keyword>
<proteinExistence type="predicted"/>
<keyword evidence="2 4" id="KW-0479">Metal-binding</keyword>
<dbReference type="Pfam" id="PF00034">
    <property type="entry name" value="Cytochrom_C"/>
    <property type="match status" value="2"/>
</dbReference>
<dbReference type="PANTHER" id="PTHR35008">
    <property type="entry name" value="BLL4482 PROTEIN-RELATED"/>
    <property type="match status" value="1"/>
</dbReference>
<keyword evidence="8" id="KW-1185">Reference proteome</keyword>
<dbReference type="PROSITE" id="PS51007">
    <property type="entry name" value="CYTC"/>
    <property type="match status" value="3"/>
</dbReference>
<evidence type="ECO:0000313" key="8">
    <source>
        <dbReference type="Proteomes" id="UP001549320"/>
    </source>
</evidence>
<evidence type="ECO:0000256" key="5">
    <source>
        <dbReference type="SAM" id="SignalP"/>
    </source>
</evidence>
<protein>
    <submittedName>
        <fullName evidence="7">Mono/diheme cytochrome c family protein</fullName>
    </submittedName>
</protein>
<feature type="domain" description="Cytochrome c" evidence="6">
    <location>
        <begin position="179"/>
        <end position="294"/>
    </location>
</feature>
<dbReference type="PIRSF" id="PIRSF000018">
    <property type="entry name" value="Mb_ADH_cyt_c"/>
    <property type="match status" value="1"/>
</dbReference>
<dbReference type="InterPro" id="IPR051459">
    <property type="entry name" value="Cytochrome_c-type_DH"/>
</dbReference>
<dbReference type="InterPro" id="IPR014353">
    <property type="entry name" value="Membr-bd_ADH_cyt_c"/>
</dbReference>
<feature type="chain" id="PRO_5046357359" evidence="5">
    <location>
        <begin position="20"/>
        <end position="425"/>
    </location>
</feature>
<dbReference type="SUPFAM" id="SSF46626">
    <property type="entry name" value="Cytochrome c"/>
    <property type="match status" value="3"/>
</dbReference>
<sequence length="425" mass="45253">MMRRLACLLSLSAIVLSLAACGNGAAIPPAADQPPAQPLTDAQKVERGRYLARAADCAACHTTPRGATFAGGVPLASPFGTFYGTNITPDKEHGIGNWSADDFYKALHDGVTPEKHLYPAMPYTSYRGISRGDSDAIYAYLMQVKPAPVANRPHDLSFPYNIRIAMMGWNMLFLKDELPDASKGQSDAWLRGRYLANALGHCAECHTPRAMMGRLDDALPLKGSALARVAAPDITPEGLASRGWTGEDLRTFFATGIAPQGSAFGEMYPVIHLSSQYLKPDDLVALSTYLLGDTPPPPKPLPPPSAEAAQQVQGRKHYVALCAGCHGIAGEGKPHVAVAMHGNSTVRYGDARNLIVSILDGIEAQKFPGVEAMQEMPGFARDLDDASLAQLANYLRAAHGGQPADVTAEQVKALRVQPGAGHHGK</sequence>
<keyword evidence="5" id="KW-0732">Signal</keyword>
<evidence type="ECO:0000256" key="1">
    <source>
        <dbReference type="ARBA" id="ARBA00022617"/>
    </source>
</evidence>
<dbReference type="InterPro" id="IPR009056">
    <property type="entry name" value="Cyt_c-like_dom"/>
</dbReference>
<evidence type="ECO:0000256" key="4">
    <source>
        <dbReference type="PROSITE-ProRule" id="PRU00433"/>
    </source>
</evidence>
<feature type="domain" description="Cytochrome c" evidence="6">
    <location>
        <begin position="43"/>
        <end position="145"/>
    </location>
</feature>
<dbReference type="Gene3D" id="1.10.760.10">
    <property type="entry name" value="Cytochrome c-like domain"/>
    <property type="match status" value="2"/>
</dbReference>
<accession>A0ABV2Q9M2</accession>
<dbReference type="PROSITE" id="PS51257">
    <property type="entry name" value="PROKAR_LIPOPROTEIN"/>
    <property type="match status" value="1"/>
</dbReference>
<evidence type="ECO:0000259" key="6">
    <source>
        <dbReference type="PROSITE" id="PS51007"/>
    </source>
</evidence>
<feature type="signal peptide" evidence="5">
    <location>
        <begin position="1"/>
        <end position="19"/>
    </location>
</feature>
<comment type="caution">
    <text evidence="7">The sequence shown here is derived from an EMBL/GenBank/DDBJ whole genome shotgun (WGS) entry which is preliminary data.</text>
</comment>
<evidence type="ECO:0000256" key="2">
    <source>
        <dbReference type="ARBA" id="ARBA00022723"/>
    </source>
</evidence>
<keyword evidence="3 4" id="KW-0408">Iron</keyword>
<reference evidence="7 8" key="1">
    <citation type="submission" date="2024-06" db="EMBL/GenBank/DDBJ databases">
        <title>Sorghum-associated microbial communities from plants grown in Nebraska, USA.</title>
        <authorList>
            <person name="Schachtman D."/>
        </authorList>
    </citation>
    <scope>NUCLEOTIDE SEQUENCE [LARGE SCALE GENOMIC DNA]</scope>
    <source>
        <strain evidence="7 8">2709</strain>
    </source>
</reference>
<dbReference type="PANTHER" id="PTHR35008:SF4">
    <property type="entry name" value="BLL4482 PROTEIN"/>
    <property type="match status" value="1"/>
</dbReference>
<feature type="domain" description="Cytochrome c" evidence="6">
    <location>
        <begin position="309"/>
        <end position="399"/>
    </location>
</feature>
<evidence type="ECO:0000256" key="3">
    <source>
        <dbReference type="ARBA" id="ARBA00023004"/>
    </source>
</evidence>
<evidence type="ECO:0000313" key="7">
    <source>
        <dbReference type="EMBL" id="MET4577627.1"/>
    </source>
</evidence>
<name>A0ABV2Q9M2_9BURK</name>
<dbReference type="Proteomes" id="UP001549320">
    <property type="component" value="Unassembled WGS sequence"/>
</dbReference>
<dbReference type="EMBL" id="JBEPSH010000005">
    <property type="protein sequence ID" value="MET4577627.1"/>
    <property type="molecule type" value="Genomic_DNA"/>
</dbReference>
<organism evidence="7 8">
    <name type="scientific">Ottowia thiooxydans</name>
    <dbReference type="NCBI Taxonomy" id="219182"/>
    <lineage>
        <taxon>Bacteria</taxon>
        <taxon>Pseudomonadati</taxon>
        <taxon>Pseudomonadota</taxon>
        <taxon>Betaproteobacteria</taxon>
        <taxon>Burkholderiales</taxon>
        <taxon>Comamonadaceae</taxon>
        <taxon>Ottowia</taxon>
    </lineage>
</organism>